<protein>
    <recommendedName>
        <fullName evidence="7">Isoprenylcysteine carboxyl methyltransferase</fullName>
    </recommendedName>
</protein>
<dbReference type="EMBL" id="CP022579">
    <property type="protein sequence ID" value="QEL66473.1"/>
    <property type="molecule type" value="Genomic_DNA"/>
</dbReference>
<sequence length="183" mass="20811">MIDALFLVAGTAILLWLSRKPLRNPGGHGFYRFFAWEGILGLLVLNRDTWGRQPFSPHQMTSWVLMLLSIYLVVQGIRLLRRQGAPSQQREEHEGLYDFEKTTALVTTGIFKYIRHPMYASLLALTWGAFCQKPSLLGAAIALLASFFLALTAKADEKECAAYFGDEYLAYKQRTKMFIPFVL</sequence>
<dbReference type="Gene3D" id="1.20.120.1630">
    <property type="match status" value="1"/>
</dbReference>
<keyword evidence="4" id="KW-0472">Membrane</keyword>
<dbReference type="AlphaFoldDB" id="A0A5C1EC49"/>
<dbReference type="InterPro" id="IPR007318">
    <property type="entry name" value="Phopholipid_MeTrfase"/>
</dbReference>
<reference evidence="5 6" key="1">
    <citation type="submission" date="2017-07" db="EMBL/GenBank/DDBJ databases">
        <title>Complete genome sequence of Oryzomicrobium terrae TPP412.</title>
        <authorList>
            <person name="Chiu L.-W."/>
            <person name="Lo K.-J."/>
            <person name="Tsai Y.-M."/>
            <person name="Lin S.-S."/>
            <person name="Kuo C.-H."/>
            <person name="Liu C.-T."/>
        </authorList>
    </citation>
    <scope>NUCLEOTIDE SEQUENCE [LARGE SCALE GENOMIC DNA]</scope>
    <source>
        <strain evidence="5 6">TPP412</strain>
    </source>
</reference>
<accession>A0A5C1EC49</accession>
<dbReference type="KEGG" id="otr:OTERR_29970"/>
<dbReference type="RefSeq" id="WP_149426300.1">
    <property type="nucleotide sequence ID" value="NZ_CP022579.1"/>
</dbReference>
<gene>
    <name evidence="5" type="ORF">OTERR_29970</name>
</gene>
<comment type="subcellular location">
    <subcellularLocation>
        <location evidence="1">Endomembrane system</location>
        <topology evidence="1">Multi-pass membrane protein</topology>
    </subcellularLocation>
</comment>
<evidence type="ECO:0000313" key="5">
    <source>
        <dbReference type="EMBL" id="QEL66473.1"/>
    </source>
</evidence>
<evidence type="ECO:0008006" key="7">
    <source>
        <dbReference type="Google" id="ProtNLM"/>
    </source>
</evidence>
<dbReference type="GO" id="GO:0016740">
    <property type="term" value="F:transferase activity"/>
    <property type="evidence" value="ECO:0007669"/>
    <property type="project" value="UniProtKB-ARBA"/>
</dbReference>
<proteinExistence type="predicted"/>
<evidence type="ECO:0000256" key="3">
    <source>
        <dbReference type="ARBA" id="ARBA00022989"/>
    </source>
</evidence>
<evidence type="ECO:0000256" key="1">
    <source>
        <dbReference type="ARBA" id="ARBA00004127"/>
    </source>
</evidence>
<dbReference type="GO" id="GO:0012505">
    <property type="term" value="C:endomembrane system"/>
    <property type="evidence" value="ECO:0007669"/>
    <property type="project" value="UniProtKB-SubCell"/>
</dbReference>
<dbReference type="PANTHER" id="PTHR12714:SF9">
    <property type="entry name" value="PROTEIN-S-ISOPRENYLCYSTEINE O-METHYLTRANSFERASE"/>
    <property type="match status" value="1"/>
</dbReference>
<evidence type="ECO:0000256" key="4">
    <source>
        <dbReference type="ARBA" id="ARBA00023136"/>
    </source>
</evidence>
<dbReference type="Pfam" id="PF04191">
    <property type="entry name" value="PEMT"/>
    <property type="match status" value="1"/>
</dbReference>
<name>A0A5C1EC49_9RHOO</name>
<evidence type="ECO:0000256" key="2">
    <source>
        <dbReference type="ARBA" id="ARBA00022692"/>
    </source>
</evidence>
<dbReference type="Proteomes" id="UP000323671">
    <property type="component" value="Chromosome"/>
</dbReference>
<keyword evidence="3" id="KW-1133">Transmembrane helix</keyword>
<keyword evidence="2" id="KW-0812">Transmembrane</keyword>
<evidence type="ECO:0000313" key="6">
    <source>
        <dbReference type="Proteomes" id="UP000323671"/>
    </source>
</evidence>
<dbReference type="PANTHER" id="PTHR12714">
    <property type="entry name" value="PROTEIN-S ISOPRENYLCYSTEINE O-METHYLTRANSFERASE"/>
    <property type="match status" value="1"/>
</dbReference>
<keyword evidence="6" id="KW-1185">Reference proteome</keyword>
<organism evidence="5 6">
    <name type="scientific">Oryzomicrobium terrae</name>
    <dbReference type="NCBI Taxonomy" id="1735038"/>
    <lineage>
        <taxon>Bacteria</taxon>
        <taxon>Pseudomonadati</taxon>
        <taxon>Pseudomonadota</taxon>
        <taxon>Betaproteobacteria</taxon>
        <taxon>Rhodocyclales</taxon>
        <taxon>Rhodocyclaceae</taxon>
        <taxon>Oryzomicrobium</taxon>
    </lineage>
</organism>